<comment type="caution">
    <text evidence="4">The sequence shown here is derived from an EMBL/GenBank/DDBJ whole genome shotgun (WGS) entry which is preliminary data.</text>
</comment>
<gene>
    <name evidence="4" type="ORF">BGI32_04680</name>
</gene>
<keyword evidence="1 2" id="KW-0238">DNA-binding</keyword>
<dbReference type="GO" id="GO:0003697">
    <property type="term" value="F:single-stranded DNA binding"/>
    <property type="evidence" value="ECO:0007669"/>
    <property type="project" value="InterPro"/>
</dbReference>
<dbReference type="GO" id="GO:0006260">
    <property type="term" value="P:DNA replication"/>
    <property type="evidence" value="ECO:0007669"/>
    <property type="project" value="InterPro"/>
</dbReference>
<dbReference type="PROSITE" id="PS50935">
    <property type="entry name" value="SSB"/>
    <property type="match status" value="1"/>
</dbReference>
<evidence type="ECO:0000256" key="1">
    <source>
        <dbReference type="ARBA" id="ARBA00023125"/>
    </source>
</evidence>
<dbReference type="AlphaFoldDB" id="A0A2N9WUQ3"/>
<accession>A0A2N9WUQ3</accession>
<dbReference type="Pfam" id="PF00436">
    <property type="entry name" value="SSB"/>
    <property type="match status" value="1"/>
</dbReference>
<organism evidence="4 5">
    <name type="scientific">Snodgrassella alvi</name>
    <dbReference type="NCBI Taxonomy" id="1196083"/>
    <lineage>
        <taxon>Bacteria</taxon>
        <taxon>Pseudomonadati</taxon>
        <taxon>Pseudomonadota</taxon>
        <taxon>Betaproteobacteria</taxon>
        <taxon>Neisseriales</taxon>
        <taxon>Neisseriaceae</taxon>
        <taxon>Snodgrassella</taxon>
    </lineage>
</organism>
<evidence type="ECO:0000313" key="5">
    <source>
        <dbReference type="Proteomes" id="UP000231293"/>
    </source>
</evidence>
<sequence>MNPYLNSIEVIGNLGKKPTLSYLNSATAVARLSIAVNEKYIDKLTGKEKENTQWFTALVYGALAELACDYLNAGDSVFIRGAMRWRAYLHGNERRETWEIYADKLIMLSPKKD</sequence>
<dbReference type="NCBIfam" id="TIGR00621">
    <property type="entry name" value="ssb"/>
    <property type="match status" value="1"/>
</dbReference>
<dbReference type="PIRSF" id="PIRSF002070">
    <property type="entry name" value="SSB"/>
    <property type="match status" value="1"/>
</dbReference>
<dbReference type="SUPFAM" id="SSF50249">
    <property type="entry name" value="Nucleic acid-binding proteins"/>
    <property type="match status" value="1"/>
</dbReference>
<dbReference type="CDD" id="cd04496">
    <property type="entry name" value="SSB_OBF"/>
    <property type="match status" value="1"/>
</dbReference>
<reference evidence="4 5" key="1">
    <citation type="journal article" date="2017" name="MBio">
        <title>Type VI secretion-mediated competition in the bee gut microbiome.</title>
        <authorList>
            <person name="Steele M.I."/>
            <person name="Kwong W.K."/>
            <person name="Powell J.E."/>
            <person name="Whiteley M."/>
            <person name="Moran N.A."/>
        </authorList>
    </citation>
    <scope>NUCLEOTIDE SEQUENCE [LARGE SCALE GENOMIC DNA]</scope>
    <source>
        <strain evidence="4 5">App2-2</strain>
    </source>
</reference>
<dbReference type="EMBL" id="MDVB01000054">
    <property type="protein sequence ID" value="PIT16433.1"/>
    <property type="molecule type" value="Genomic_DNA"/>
</dbReference>
<protein>
    <recommendedName>
        <fullName evidence="2 3">Single-stranded DNA-binding protein</fullName>
    </recommendedName>
</protein>
<dbReference type="GO" id="GO:0009295">
    <property type="term" value="C:nucleoid"/>
    <property type="evidence" value="ECO:0007669"/>
    <property type="project" value="TreeGrafter"/>
</dbReference>
<proteinExistence type="predicted"/>
<dbReference type="Gene3D" id="2.40.50.140">
    <property type="entry name" value="Nucleic acid-binding proteins"/>
    <property type="match status" value="1"/>
</dbReference>
<name>A0A2N9WUQ3_9NEIS</name>
<dbReference type="PANTHER" id="PTHR10302:SF27">
    <property type="entry name" value="SINGLE-STRANDED DNA-BINDING PROTEIN"/>
    <property type="match status" value="1"/>
</dbReference>
<dbReference type="PANTHER" id="PTHR10302">
    <property type="entry name" value="SINGLE-STRANDED DNA-BINDING PROTEIN"/>
    <property type="match status" value="1"/>
</dbReference>
<dbReference type="InterPro" id="IPR011344">
    <property type="entry name" value="ssDNA-bd"/>
</dbReference>
<dbReference type="InterPro" id="IPR012340">
    <property type="entry name" value="NA-bd_OB-fold"/>
</dbReference>
<dbReference type="Proteomes" id="UP000231293">
    <property type="component" value="Unassembled WGS sequence"/>
</dbReference>
<evidence type="ECO:0000313" key="4">
    <source>
        <dbReference type="EMBL" id="PIT16433.1"/>
    </source>
</evidence>
<dbReference type="InterPro" id="IPR000424">
    <property type="entry name" value="Primosome_PriB/ssb"/>
</dbReference>
<evidence type="ECO:0000256" key="2">
    <source>
        <dbReference type="PIRNR" id="PIRNR002070"/>
    </source>
</evidence>
<evidence type="ECO:0000256" key="3">
    <source>
        <dbReference type="RuleBase" id="RU000524"/>
    </source>
</evidence>
<dbReference type="RefSeq" id="WP_100113478.1">
    <property type="nucleotide sequence ID" value="NZ_MDVB01000054.1"/>
</dbReference>